<accession>A0ABU5Z3V6</accession>
<dbReference type="CDD" id="cd00085">
    <property type="entry name" value="HNHc"/>
    <property type="match status" value="1"/>
</dbReference>
<comment type="caution">
    <text evidence="1">The sequence shown here is derived from an EMBL/GenBank/DDBJ whole genome shotgun (WGS) entry which is preliminary data.</text>
</comment>
<sequence length="373" mass="41915">MSHQALTGILDTVVVQARYSSDSARNGILRAALFDAWDRRCYFCRRWYDVAVMEIDHLIPRSYRQNSKRLKKTLLECLPVELAELPFDIDAPHNLAPICRDCNNDKRDDSFEGSMKFTRLLEKARKREPEVVKLFRAFEDKHDLAKALLTVTVAEIADSKAKETLMEFGSLMVNRLRVVAPDVLETPSDYPLDDPSGDQMHHVIVTLNQPGRRAQVILEDVYGCDFDDALRYPGRAVVNAINDQLRLSMHSYLFQGGEADADIESPSGRVVVEVAELAYVSPEEFRLSGRFEADGASVAAIHASTDSGTAWVQVDATAAGAFELYFAPDDEDVDPGTVSLTTTDSDTWCDDPLWKEESDYGDDFDWEGECRRT</sequence>
<reference evidence="1 2" key="1">
    <citation type="submission" date="2023-12" db="EMBL/GenBank/DDBJ databases">
        <title>Description of new species of Mycobacterium terrae complex isolated from sewage at the Sao Paulo Zoological Park Foundation in Brazil.</title>
        <authorList>
            <person name="Romagnoli C.L."/>
            <person name="Conceicao E.C."/>
            <person name="Machado E."/>
            <person name="Barreto L.B.P.F."/>
            <person name="Sharma A."/>
            <person name="Silva N.M."/>
            <person name="Marques L.E."/>
            <person name="Juliana M.A."/>
            <person name="Lourenco M.C.S."/>
            <person name="Digiampietri L.A."/>
            <person name="Suffys P.N."/>
            <person name="Viana-Niero C."/>
        </authorList>
    </citation>
    <scope>NUCLEOTIDE SEQUENCE [LARGE SCALE GENOMIC DNA]</scope>
    <source>
        <strain evidence="1 2">MYC017</strain>
    </source>
</reference>
<dbReference type="InterPro" id="IPR003615">
    <property type="entry name" value="HNH_nuc"/>
</dbReference>
<keyword evidence="1" id="KW-0255">Endonuclease</keyword>
<dbReference type="GO" id="GO:0004519">
    <property type="term" value="F:endonuclease activity"/>
    <property type="evidence" value="ECO:0007669"/>
    <property type="project" value="UniProtKB-KW"/>
</dbReference>
<dbReference type="RefSeq" id="WP_329779822.1">
    <property type="nucleotide sequence ID" value="NZ_JAYJJQ010000056.1"/>
</dbReference>
<keyword evidence="2" id="KW-1185">Reference proteome</keyword>
<protein>
    <submittedName>
        <fullName evidence="1">HNH endonuclease signature motif containing protein</fullName>
    </submittedName>
</protein>
<organism evidence="1 2">
    <name type="scientific">[Mycobacterium] vasticus</name>
    <dbReference type="NCBI Taxonomy" id="2875777"/>
    <lineage>
        <taxon>Bacteria</taxon>
        <taxon>Bacillati</taxon>
        <taxon>Actinomycetota</taxon>
        <taxon>Actinomycetes</taxon>
        <taxon>Mycobacteriales</taxon>
        <taxon>Mycobacteriaceae</taxon>
        <taxon>Mycolicibacter</taxon>
    </lineage>
</organism>
<evidence type="ECO:0000313" key="2">
    <source>
        <dbReference type="Proteomes" id="UP001299283"/>
    </source>
</evidence>
<keyword evidence="1" id="KW-0540">Nuclease</keyword>
<dbReference type="Proteomes" id="UP001299283">
    <property type="component" value="Unassembled WGS sequence"/>
</dbReference>
<name>A0ABU5Z3V6_9MYCO</name>
<proteinExistence type="predicted"/>
<gene>
    <name evidence="1" type="ORF">K5L39_23190</name>
</gene>
<evidence type="ECO:0000313" key="1">
    <source>
        <dbReference type="EMBL" id="MEB3072081.1"/>
    </source>
</evidence>
<dbReference type="EMBL" id="JAYJJQ010000056">
    <property type="protein sequence ID" value="MEB3072081.1"/>
    <property type="molecule type" value="Genomic_DNA"/>
</dbReference>
<dbReference type="Gene3D" id="1.10.30.50">
    <property type="match status" value="1"/>
</dbReference>
<keyword evidence="1" id="KW-0378">Hydrolase</keyword>